<accession>A0ABM7Q8V2</accession>
<dbReference type="EMBL" id="AP024545">
    <property type="protein sequence ID" value="BCT93852.1"/>
    <property type="molecule type" value="Genomic_DNA"/>
</dbReference>
<organism evidence="1 2">
    <name type="scientific">Noviluteimonas caseinilytica</name>
    <dbReference type="NCBI Taxonomy" id="2675101"/>
    <lineage>
        <taxon>Bacteria</taxon>
        <taxon>Pseudomonadati</taxon>
        <taxon>Pseudomonadota</taxon>
        <taxon>Gammaproteobacteria</taxon>
        <taxon>Lysobacterales</taxon>
        <taxon>Lysobacteraceae</taxon>
        <taxon>Noviluteimonas</taxon>
    </lineage>
</organism>
<gene>
    <name evidence="1" type="ORF">LYSCAS_28760</name>
</gene>
<dbReference type="Proteomes" id="UP000681317">
    <property type="component" value="Chromosome"/>
</dbReference>
<protein>
    <submittedName>
        <fullName evidence="1">Uncharacterized protein</fullName>
    </submittedName>
</protein>
<reference evidence="1 2" key="1">
    <citation type="submission" date="2021-03" db="EMBL/GenBank/DDBJ databases">
        <title>Complete Genome Sequences of Two Lysobacter Strains Isolated from Sea Water (Lysobacter caseinilyticus) and Soil (Lysobacter helvus) in South Korea.</title>
        <authorList>
            <person name="Watanabe Y."/>
            <person name="Arakawa K."/>
        </authorList>
    </citation>
    <scope>NUCLEOTIDE SEQUENCE [LARGE SCALE GENOMIC DNA]</scope>
    <source>
        <strain evidence="1 2">KVB24</strain>
    </source>
</reference>
<evidence type="ECO:0000313" key="1">
    <source>
        <dbReference type="EMBL" id="BCT93852.1"/>
    </source>
</evidence>
<evidence type="ECO:0000313" key="2">
    <source>
        <dbReference type="Proteomes" id="UP000681317"/>
    </source>
</evidence>
<name>A0ABM7Q8V2_9GAMM</name>
<proteinExistence type="predicted"/>
<keyword evidence="2" id="KW-1185">Reference proteome</keyword>
<sequence length="63" mass="6818">MRIHLAGEHALEFQLFDVLRVTLDVGGDGVGGVLVVFELDQFEQFARAVQTFGEVADAVDGLV</sequence>